<dbReference type="Proteomes" id="UP001596473">
    <property type="component" value="Unassembled WGS sequence"/>
</dbReference>
<name>A0ABW2QRH1_9NEIS</name>
<sequence>MLPPQRAWKPLQIGQPNRALTGHFSATDFSLNPSTPAAPNFRQLALLLQDGALICGQYYGAGYRQRALPQQTRS</sequence>
<dbReference type="RefSeq" id="WP_380185293.1">
    <property type="nucleotide sequence ID" value="NZ_JBHTBQ010000001.1"/>
</dbReference>
<evidence type="ECO:0000313" key="2">
    <source>
        <dbReference type="Proteomes" id="UP001596473"/>
    </source>
</evidence>
<gene>
    <name evidence="1" type="ORF">ACFQNF_00475</name>
</gene>
<accession>A0ABW2QRH1</accession>
<keyword evidence="2" id="KW-1185">Reference proteome</keyword>
<proteinExistence type="predicted"/>
<organism evidence="1 2">
    <name type="scientific">Iodobacter arcticus</name>
    <dbReference type="NCBI Taxonomy" id="590593"/>
    <lineage>
        <taxon>Bacteria</taxon>
        <taxon>Pseudomonadati</taxon>
        <taxon>Pseudomonadota</taxon>
        <taxon>Betaproteobacteria</taxon>
        <taxon>Neisseriales</taxon>
        <taxon>Chitinibacteraceae</taxon>
        <taxon>Iodobacter</taxon>
    </lineage>
</organism>
<evidence type="ECO:0000313" key="1">
    <source>
        <dbReference type="EMBL" id="MFC7418353.1"/>
    </source>
</evidence>
<reference evidence="2" key="1">
    <citation type="journal article" date="2019" name="Int. J. Syst. Evol. Microbiol.">
        <title>The Global Catalogue of Microorganisms (GCM) 10K type strain sequencing project: providing services to taxonomists for standard genome sequencing and annotation.</title>
        <authorList>
            <consortium name="The Broad Institute Genomics Platform"/>
            <consortium name="The Broad Institute Genome Sequencing Center for Infectious Disease"/>
            <person name="Wu L."/>
            <person name="Ma J."/>
        </authorList>
    </citation>
    <scope>NUCLEOTIDE SEQUENCE [LARGE SCALE GENOMIC DNA]</scope>
    <source>
        <strain evidence="2">CCUG 62945</strain>
    </source>
</reference>
<comment type="caution">
    <text evidence="1">The sequence shown here is derived from an EMBL/GenBank/DDBJ whole genome shotgun (WGS) entry which is preliminary data.</text>
</comment>
<protein>
    <submittedName>
        <fullName evidence="1">Uncharacterized protein</fullName>
    </submittedName>
</protein>
<dbReference type="EMBL" id="JBHTBQ010000001">
    <property type="protein sequence ID" value="MFC7418353.1"/>
    <property type="molecule type" value="Genomic_DNA"/>
</dbReference>